<accession>A0A2K1JDU9</accession>
<protein>
    <submittedName>
        <fullName evidence="1 2">Uncharacterized protein</fullName>
    </submittedName>
</protein>
<dbReference type="Proteomes" id="UP000006727">
    <property type="component" value="Chromosome 15"/>
</dbReference>
<gene>
    <name evidence="1" type="ORF">PHYPA_019981</name>
</gene>
<dbReference type="EnsemblPlants" id="Pp3c15_20250V3.1">
    <property type="protein sequence ID" value="Pp3c15_20250V3.1"/>
    <property type="gene ID" value="Pp3c15_20250"/>
</dbReference>
<dbReference type="AlphaFoldDB" id="A0A2K1JDU9"/>
<evidence type="ECO:0000313" key="1">
    <source>
        <dbReference type="EMBL" id="PNR39702.1"/>
    </source>
</evidence>
<dbReference type="PaxDb" id="3218-PP1S224_77V6.1"/>
<dbReference type="InParanoid" id="A0A2K1JDU9"/>
<keyword evidence="3" id="KW-1185">Reference proteome</keyword>
<reference evidence="1 3" key="1">
    <citation type="journal article" date="2008" name="Science">
        <title>The Physcomitrella genome reveals evolutionary insights into the conquest of land by plants.</title>
        <authorList>
            <person name="Rensing S."/>
            <person name="Lang D."/>
            <person name="Zimmer A."/>
            <person name="Terry A."/>
            <person name="Salamov A."/>
            <person name="Shapiro H."/>
            <person name="Nishiyama T."/>
            <person name="Perroud P.-F."/>
            <person name="Lindquist E."/>
            <person name="Kamisugi Y."/>
            <person name="Tanahashi T."/>
            <person name="Sakakibara K."/>
            <person name="Fujita T."/>
            <person name="Oishi K."/>
            <person name="Shin-I T."/>
            <person name="Kuroki Y."/>
            <person name="Toyoda A."/>
            <person name="Suzuki Y."/>
            <person name="Hashimoto A."/>
            <person name="Yamaguchi K."/>
            <person name="Sugano A."/>
            <person name="Kohara Y."/>
            <person name="Fujiyama A."/>
            <person name="Anterola A."/>
            <person name="Aoki S."/>
            <person name="Ashton N."/>
            <person name="Barbazuk W.B."/>
            <person name="Barker E."/>
            <person name="Bennetzen J."/>
            <person name="Bezanilla M."/>
            <person name="Blankenship R."/>
            <person name="Cho S.H."/>
            <person name="Dutcher S."/>
            <person name="Estelle M."/>
            <person name="Fawcett J.A."/>
            <person name="Gundlach H."/>
            <person name="Hanada K."/>
            <person name="Heyl A."/>
            <person name="Hicks K.A."/>
            <person name="Hugh J."/>
            <person name="Lohr M."/>
            <person name="Mayer K."/>
            <person name="Melkozernov A."/>
            <person name="Murata T."/>
            <person name="Nelson D."/>
            <person name="Pils B."/>
            <person name="Prigge M."/>
            <person name="Reiss B."/>
            <person name="Renner T."/>
            <person name="Rombauts S."/>
            <person name="Rushton P."/>
            <person name="Sanderfoot A."/>
            <person name="Schween G."/>
            <person name="Shiu S.-H."/>
            <person name="Stueber K."/>
            <person name="Theodoulou F.L."/>
            <person name="Tu H."/>
            <person name="Van de Peer Y."/>
            <person name="Verrier P.J."/>
            <person name="Waters E."/>
            <person name="Wood A."/>
            <person name="Yang L."/>
            <person name="Cove D."/>
            <person name="Cuming A."/>
            <person name="Hasebe M."/>
            <person name="Lucas S."/>
            <person name="Mishler D.B."/>
            <person name="Reski R."/>
            <person name="Grigoriev I."/>
            <person name="Quatrano R.S."/>
            <person name="Boore J.L."/>
        </authorList>
    </citation>
    <scope>NUCLEOTIDE SEQUENCE [LARGE SCALE GENOMIC DNA]</scope>
    <source>
        <strain evidence="2 3">cv. Gransden 2004</strain>
    </source>
</reference>
<organism evidence="1">
    <name type="scientific">Physcomitrium patens</name>
    <name type="common">Spreading-leaved earth moss</name>
    <name type="synonym">Physcomitrella patens</name>
    <dbReference type="NCBI Taxonomy" id="3218"/>
    <lineage>
        <taxon>Eukaryota</taxon>
        <taxon>Viridiplantae</taxon>
        <taxon>Streptophyta</taxon>
        <taxon>Embryophyta</taxon>
        <taxon>Bryophyta</taxon>
        <taxon>Bryophytina</taxon>
        <taxon>Bryopsida</taxon>
        <taxon>Funariidae</taxon>
        <taxon>Funariales</taxon>
        <taxon>Funariaceae</taxon>
        <taxon>Physcomitrium</taxon>
    </lineage>
</organism>
<proteinExistence type="predicted"/>
<sequence>MMGSLMKNFLKSEVIERGRELRLSFPSVCLPFNLTIFQMSVLASFHVHGMSLQLFGFLEGVAIVLSKFEESSGSSGIGFRMCMLGENPSETKELCCTGEIKKLGIGRLGGFQLSGRRNQETVEAFGHGTLRFEGVEGIGRTTRKKQWRVDSPAYQIYERMMLARFSHSPECVNRHYRNREQIQVNRVQALTFYEKKEVTMGQ</sequence>
<evidence type="ECO:0000313" key="2">
    <source>
        <dbReference type="EnsemblPlants" id="Pp3c15_20250V3.1"/>
    </source>
</evidence>
<dbReference type="Gramene" id="Pp3c15_20250V3.1">
    <property type="protein sequence ID" value="Pp3c15_20250V3.1"/>
    <property type="gene ID" value="Pp3c15_20250"/>
</dbReference>
<evidence type="ECO:0000313" key="3">
    <source>
        <dbReference type="Proteomes" id="UP000006727"/>
    </source>
</evidence>
<reference evidence="2" key="3">
    <citation type="submission" date="2020-12" db="UniProtKB">
        <authorList>
            <consortium name="EnsemblPlants"/>
        </authorList>
    </citation>
    <scope>IDENTIFICATION</scope>
</reference>
<reference evidence="1 3" key="2">
    <citation type="journal article" date="2018" name="Plant J.">
        <title>The Physcomitrella patens chromosome-scale assembly reveals moss genome structure and evolution.</title>
        <authorList>
            <person name="Lang D."/>
            <person name="Ullrich K.K."/>
            <person name="Murat F."/>
            <person name="Fuchs J."/>
            <person name="Jenkins J."/>
            <person name="Haas F.B."/>
            <person name="Piednoel M."/>
            <person name="Gundlach H."/>
            <person name="Van Bel M."/>
            <person name="Meyberg R."/>
            <person name="Vives C."/>
            <person name="Morata J."/>
            <person name="Symeonidi A."/>
            <person name="Hiss M."/>
            <person name="Muchero W."/>
            <person name="Kamisugi Y."/>
            <person name="Saleh O."/>
            <person name="Blanc G."/>
            <person name="Decker E.L."/>
            <person name="van Gessel N."/>
            <person name="Grimwood J."/>
            <person name="Hayes R.D."/>
            <person name="Graham S.W."/>
            <person name="Gunter L.E."/>
            <person name="McDaniel S.F."/>
            <person name="Hoernstein S.N.W."/>
            <person name="Larsson A."/>
            <person name="Li F.W."/>
            <person name="Perroud P.F."/>
            <person name="Phillips J."/>
            <person name="Ranjan P."/>
            <person name="Rokshar D.S."/>
            <person name="Rothfels C.J."/>
            <person name="Schneider L."/>
            <person name="Shu S."/>
            <person name="Stevenson D.W."/>
            <person name="Thummler F."/>
            <person name="Tillich M."/>
            <person name="Villarreal Aguilar J.C."/>
            <person name="Widiez T."/>
            <person name="Wong G.K."/>
            <person name="Wymore A."/>
            <person name="Zhang Y."/>
            <person name="Zimmer A.D."/>
            <person name="Quatrano R.S."/>
            <person name="Mayer K.F.X."/>
            <person name="Goodstein D."/>
            <person name="Casacuberta J.M."/>
            <person name="Vandepoele K."/>
            <person name="Reski R."/>
            <person name="Cuming A.C."/>
            <person name="Tuskan G.A."/>
            <person name="Maumus F."/>
            <person name="Salse J."/>
            <person name="Schmutz J."/>
            <person name="Rensing S.A."/>
        </authorList>
    </citation>
    <scope>NUCLEOTIDE SEQUENCE [LARGE SCALE GENOMIC DNA]</scope>
    <source>
        <strain evidence="2 3">cv. Gransden 2004</strain>
    </source>
</reference>
<dbReference type="EMBL" id="ABEU02000015">
    <property type="protein sequence ID" value="PNR39702.1"/>
    <property type="molecule type" value="Genomic_DNA"/>
</dbReference>
<name>A0A2K1JDU9_PHYPA</name>